<dbReference type="AlphaFoldDB" id="A0A6B0R1Q1"/>
<evidence type="ECO:0000256" key="11">
    <source>
        <dbReference type="ARBA" id="ARBA00023242"/>
    </source>
</evidence>
<keyword evidence="6" id="KW-0949">S-adenosyl-L-methionine</keyword>
<dbReference type="PROSITE" id="PS00028">
    <property type="entry name" value="ZINC_FINGER_C2H2_1"/>
    <property type="match status" value="1"/>
</dbReference>
<dbReference type="GO" id="GO:0008270">
    <property type="term" value="F:zinc ion binding"/>
    <property type="evidence" value="ECO:0007669"/>
    <property type="project" value="InterPro"/>
</dbReference>
<keyword evidence="3" id="KW-0158">Chromosome</keyword>
<dbReference type="Gene3D" id="3.30.160.60">
    <property type="entry name" value="Classic Zinc Finger"/>
    <property type="match status" value="1"/>
</dbReference>
<evidence type="ECO:0000256" key="5">
    <source>
        <dbReference type="ARBA" id="ARBA00022679"/>
    </source>
</evidence>
<name>A0A6B0R1Q1_9CETA</name>
<evidence type="ECO:0000256" key="1">
    <source>
        <dbReference type="ARBA" id="ARBA00004123"/>
    </source>
</evidence>
<dbReference type="FunFam" id="2.170.270.10:FF:000031">
    <property type="entry name" value="probable histone-lysine N-methyltransferase PRDM7"/>
    <property type="match status" value="1"/>
</dbReference>
<dbReference type="FunFam" id="3.30.160.60:FF:001312">
    <property type="entry name" value="Histone-lysine N-methyltransferase PRDM9"/>
    <property type="match status" value="1"/>
</dbReference>
<organism evidence="14 15">
    <name type="scientific">Bos mutus</name>
    <name type="common">wild yak</name>
    <dbReference type="NCBI Taxonomy" id="72004"/>
    <lineage>
        <taxon>Eukaryota</taxon>
        <taxon>Metazoa</taxon>
        <taxon>Chordata</taxon>
        <taxon>Craniata</taxon>
        <taxon>Vertebrata</taxon>
        <taxon>Euteleostomi</taxon>
        <taxon>Mammalia</taxon>
        <taxon>Eutheria</taxon>
        <taxon>Laurasiatheria</taxon>
        <taxon>Artiodactyla</taxon>
        <taxon>Ruminantia</taxon>
        <taxon>Pecora</taxon>
        <taxon>Bovidae</taxon>
        <taxon>Bovinae</taxon>
        <taxon>Bos</taxon>
    </lineage>
</organism>
<dbReference type="GO" id="GO:0010845">
    <property type="term" value="P:positive regulation of reciprocal meiotic recombination"/>
    <property type="evidence" value="ECO:0007669"/>
    <property type="project" value="TreeGrafter"/>
</dbReference>
<dbReference type="InterPro" id="IPR013087">
    <property type="entry name" value="Znf_C2H2_type"/>
</dbReference>
<dbReference type="Proteomes" id="UP000322234">
    <property type="component" value="Unassembled WGS sequence"/>
</dbReference>
<feature type="region of interest" description="Disordered" evidence="12">
    <location>
        <begin position="285"/>
        <end position="323"/>
    </location>
</feature>
<dbReference type="Pfam" id="PF21549">
    <property type="entry name" value="PRDM2_PR"/>
    <property type="match status" value="1"/>
</dbReference>
<dbReference type="GO" id="GO:0042800">
    <property type="term" value="F:histone H3K4 methyltransferase activity"/>
    <property type="evidence" value="ECO:0007669"/>
    <property type="project" value="TreeGrafter"/>
</dbReference>
<accession>A0A6B0R1Q1</accession>
<feature type="compositionally biased region" description="Basic and acidic residues" evidence="12">
    <location>
        <begin position="304"/>
        <end position="319"/>
    </location>
</feature>
<keyword evidence="15" id="KW-1185">Reference proteome</keyword>
<evidence type="ECO:0000256" key="10">
    <source>
        <dbReference type="ARBA" id="ARBA00023163"/>
    </source>
</evidence>
<dbReference type="CDD" id="cd19193">
    <property type="entry name" value="PR-SET_PRDM7_9"/>
    <property type="match status" value="1"/>
</dbReference>
<feature type="compositionally biased region" description="Polar residues" evidence="12">
    <location>
        <begin position="287"/>
        <end position="302"/>
    </location>
</feature>
<dbReference type="GO" id="GO:0046975">
    <property type="term" value="F:histone H3K36 methyltransferase activity"/>
    <property type="evidence" value="ECO:0007669"/>
    <property type="project" value="TreeGrafter"/>
</dbReference>
<dbReference type="PANTHER" id="PTHR16515:SF10">
    <property type="entry name" value="HISTONE-LYSINE N-METHYLTRANSFERASE PRDM9-RELATED"/>
    <property type="match status" value="1"/>
</dbReference>
<feature type="region of interest" description="Disordered" evidence="12">
    <location>
        <begin position="1"/>
        <end position="21"/>
    </location>
</feature>
<sequence length="334" mass="38319">MLSQPTARAPQNLHGDPLRSKPSWMTFRVKHSKHQKEHEVKMYSLRERVSHVFQEVSEPQDDDYSKCQNFIKSCAVHGLPTFVKDCAVEKGHVNRLALSLPAGLSIRPSGIPEAVLGVWNEVSDLPLGLHFGSYKGQIIDDEEAANSGYSWLITKGRNCYEYVDGKDTSWAKWMRYVNCARDDKEQNLVAFLSHRQIFYQTCPVVRPGCELLVWYGDKYSQELSIKCGSRWKSELMASIAEPKPKIHPCASCSLAFSSQKFLSQHVEHNHPSQILLRTSARDRLQTKDSCPGNQNHHQQYSDPHSWRDKPEDREVKERPQPLLKSDVFRRFKSA</sequence>
<dbReference type="InterPro" id="IPR050331">
    <property type="entry name" value="Zinc_finger"/>
</dbReference>
<protein>
    <recommendedName>
        <fullName evidence="13">SET domain-containing protein</fullName>
    </recommendedName>
</protein>
<keyword evidence="11" id="KW-0539">Nucleus</keyword>
<dbReference type="GO" id="GO:0032259">
    <property type="term" value="P:methylation"/>
    <property type="evidence" value="ECO:0007669"/>
    <property type="project" value="UniProtKB-KW"/>
</dbReference>
<dbReference type="Pfam" id="PF21225">
    <property type="entry name" value="zf-C2H2_5"/>
    <property type="match status" value="1"/>
</dbReference>
<dbReference type="InterPro" id="IPR046341">
    <property type="entry name" value="SET_dom_sf"/>
</dbReference>
<dbReference type="GO" id="GO:0010844">
    <property type="term" value="F:recombination hotspot binding"/>
    <property type="evidence" value="ECO:0007669"/>
    <property type="project" value="TreeGrafter"/>
</dbReference>
<gene>
    <name evidence="14" type="ORF">E5288_WYG022646</name>
</gene>
<keyword evidence="9" id="KW-0238">DNA-binding</keyword>
<reference evidence="14" key="1">
    <citation type="submission" date="2019-10" db="EMBL/GenBank/DDBJ databases">
        <title>The sequence and de novo assembly of the wild yak genome.</title>
        <authorList>
            <person name="Liu Y."/>
        </authorList>
    </citation>
    <scope>NUCLEOTIDE SEQUENCE [LARGE SCALE GENOMIC DNA]</scope>
    <source>
        <strain evidence="14">WY2019</strain>
    </source>
</reference>
<keyword evidence="8" id="KW-0805">Transcription regulation</keyword>
<dbReference type="GO" id="GO:0005634">
    <property type="term" value="C:nucleus"/>
    <property type="evidence" value="ECO:0007669"/>
    <property type="project" value="UniProtKB-SubCell"/>
</dbReference>
<evidence type="ECO:0000256" key="9">
    <source>
        <dbReference type="ARBA" id="ARBA00023125"/>
    </source>
</evidence>
<dbReference type="InterPro" id="IPR001214">
    <property type="entry name" value="SET_dom"/>
</dbReference>
<keyword evidence="4" id="KW-0489">Methyltransferase</keyword>
<evidence type="ECO:0000256" key="7">
    <source>
        <dbReference type="ARBA" id="ARBA00022853"/>
    </source>
</evidence>
<dbReference type="PANTHER" id="PTHR16515">
    <property type="entry name" value="PR DOMAIN ZINC FINGER PROTEIN"/>
    <property type="match status" value="1"/>
</dbReference>
<evidence type="ECO:0000256" key="8">
    <source>
        <dbReference type="ARBA" id="ARBA00023015"/>
    </source>
</evidence>
<evidence type="ECO:0000256" key="2">
    <source>
        <dbReference type="ARBA" id="ARBA00004286"/>
    </source>
</evidence>
<evidence type="ECO:0000256" key="4">
    <source>
        <dbReference type="ARBA" id="ARBA00022603"/>
    </source>
</evidence>
<evidence type="ECO:0000313" key="15">
    <source>
        <dbReference type="Proteomes" id="UP000322234"/>
    </source>
</evidence>
<dbReference type="InterPro" id="IPR019041">
    <property type="entry name" value="SSXRD_motif"/>
</dbReference>
<dbReference type="PROSITE" id="PS50280">
    <property type="entry name" value="SET"/>
    <property type="match status" value="1"/>
</dbReference>
<evidence type="ECO:0000256" key="12">
    <source>
        <dbReference type="SAM" id="MobiDB-lite"/>
    </source>
</evidence>
<dbReference type="GO" id="GO:0006355">
    <property type="term" value="P:regulation of DNA-templated transcription"/>
    <property type="evidence" value="ECO:0007669"/>
    <property type="project" value="InterPro"/>
</dbReference>
<dbReference type="InterPro" id="IPR048414">
    <property type="entry name" value="PDRM9-like_Znf-C2H2"/>
</dbReference>
<evidence type="ECO:0000313" key="14">
    <source>
        <dbReference type="EMBL" id="MXQ82907.1"/>
    </source>
</evidence>
<comment type="caution">
    <text evidence="14">The sequence shown here is derived from an EMBL/GenBank/DDBJ whole genome shotgun (WGS) entry which is preliminary data.</text>
</comment>
<comment type="subcellular location">
    <subcellularLocation>
        <location evidence="2">Chromosome</location>
    </subcellularLocation>
    <subcellularLocation>
        <location evidence="1">Nucleus</location>
    </subcellularLocation>
</comment>
<proteinExistence type="predicted"/>
<dbReference type="InterPro" id="IPR044417">
    <property type="entry name" value="PRDM7_9_PR-SET"/>
</dbReference>
<evidence type="ECO:0000259" key="13">
    <source>
        <dbReference type="PROSITE" id="PS50280"/>
    </source>
</evidence>
<keyword evidence="7" id="KW-0156">Chromatin regulator</keyword>
<feature type="domain" description="SET" evidence="13">
    <location>
        <begin position="102"/>
        <end position="216"/>
    </location>
</feature>
<keyword evidence="10" id="KW-0804">Transcription</keyword>
<keyword evidence="5" id="KW-0808">Transferase</keyword>
<evidence type="ECO:0000256" key="6">
    <source>
        <dbReference type="ARBA" id="ARBA00022691"/>
    </source>
</evidence>
<dbReference type="Gene3D" id="2.170.270.10">
    <property type="entry name" value="SET domain"/>
    <property type="match status" value="1"/>
</dbReference>
<dbReference type="GO" id="GO:0005694">
    <property type="term" value="C:chromosome"/>
    <property type="evidence" value="ECO:0007669"/>
    <property type="project" value="UniProtKB-SubCell"/>
</dbReference>
<dbReference type="Pfam" id="PF09514">
    <property type="entry name" value="SSXRD"/>
    <property type="match status" value="1"/>
</dbReference>
<dbReference type="EMBL" id="VBQZ03000014">
    <property type="protein sequence ID" value="MXQ82907.1"/>
    <property type="molecule type" value="Genomic_DNA"/>
</dbReference>
<evidence type="ECO:0000256" key="3">
    <source>
        <dbReference type="ARBA" id="ARBA00022454"/>
    </source>
</evidence>